<protein>
    <submittedName>
        <fullName evidence="2">Uncharacterized protein</fullName>
    </submittedName>
</protein>
<dbReference type="AlphaFoldDB" id="T0R8T4"/>
<dbReference type="GeneID" id="19957001"/>
<evidence type="ECO:0000313" key="3">
    <source>
        <dbReference type="Proteomes" id="UP000030762"/>
    </source>
</evidence>
<evidence type="ECO:0000313" key="2">
    <source>
        <dbReference type="EMBL" id="EQC25902.1"/>
    </source>
</evidence>
<evidence type="ECO:0000256" key="1">
    <source>
        <dbReference type="SAM" id="Phobius"/>
    </source>
</evidence>
<dbReference type="VEuPathDB" id="FungiDB:SDRG_16274"/>
<keyword evidence="1" id="KW-1133">Transmembrane helix</keyword>
<reference evidence="2 3" key="1">
    <citation type="submission" date="2012-04" db="EMBL/GenBank/DDBJ databases">
        <title>The Genome Sequence of Saprolegnia declina VS20.</title>
        <authorList>
            <consortium name="The Broad Institute Genome Sequencing Platform"/>
            <person name="Russ C."/>
            <person name="Nusbaum C."/>
            <person name="Tyler B."/>
            <person name="van West P."/>
            <person name="Dieguez-Uribeondo J."/>
            <person name="de Bruijn I."/>
            <person name="Tripathy S."/>
            <person name="Jiang R."/>
            <person name="Young S.K."/>
            <person name="Zeng Q."/>
            <person name="Gargeya S."/>
            <person name="Fitzgerald M."/>
            <person name="Haas B."/>
            <person name="Abouelleil A."/>
            <person name="Alvarado L."/>
            <person name="Arachchi H.M."/>
            <person name="Berlin A."/>
            <person name="Chapman S.B."/>
            <person name="Goldberg J."/>
            <person name="Griggs A."/>
            <person name="Gujja S."/>
            <person name="Hansen M."/>
            <person name="Howarth C."/>
            <person name="Imamovic A."/>
            <person name="Larimer J."/>
            <person name="McCowen C."/>
            <person name="Montmayeur A."/>
            <person name="Murphy C."/>
            <person name="Neiman D."/>
            <person name="Pearson M."/>
            <person name="Priest M."/>
            <person name="Roberts A."/>
            <person name="Saif S."/>
            <person name="Shea T."/>
            <person name="Sisk P."/>
            <person name="Sykes S."/>
            <person name="Wortman J."/>
            <person name="Nusbaum C."/>
            <person name="Birren B."/>
        </authorList>
    </citation>
    <scope>NUCLEOTIDE SEQUENCE [LARGE SCALE GENOMIC DNA]</scope>
    <source>
        <strain evidence="2 3">VS20</strain>
    </source>
</reference>
<feature type="transmembrane region" description="Helical" evidence="1">
    <location>
        <begin position="62"/>
        <end position="85"/>
    </location>
</feature>
<name>T0R8T4_SAPDV</name>
<dbReference type="InParanoid" id="T0R8T4"/>
<proteinExistence type="predicted"/>
<keyword evidence="1" id="KW-0472">Membrane</keyword>
<dbReference type="EMBL" id="JH767252">
    <property type="protein sequence ID" value="EQC25902.1"/>
    <property type="molecule type" value="Genomic_DNA"/>
</dbReference>
<keyword evidence="3" id="KW-1185">Reference proteome</keyword>
<keyword evidence="1" id="KW-0812">Transmembrane</keyword>
<gene>
    <name evidence="2" type="ORF">SDRG_16274</name>
</gene>
<organism evidence="2 3">
    <name type="scientific">Saprolegnia diclina (strain VS20)</name>
    <dbReference type="NCBI Taxonomy" id="1156394"/>
    <lineage>
        <taxon>Eukaryota</taxon>
        <taxon>Sar</taxon>
        <taxon>Stramenopiles</taxon>
        <taxon>Oomycota</taxon>
        <taxon>Saprolegniomycetes</taxon>
        <taxon>Saprolegniales</taxon>
        <taxon>Saprolegniaceae</taxon>
        <taxon>Saprolegnia</taxon>
    </lineage>
</organism>
<dbReference type="RefSeq" id="XP_008620698.1">
    <property type="nucleotide sequence ID" value="XM_008622476.1"/>
</dbReference>
<accession>T0R8T4</accession>
<sequence length="145" mass="15691">MRSWQICRLFRDMATCSASAERLLLDKDWISNGEASCRGTGSGESSCVTEVPTYYPNGLNEFSVLGIALGVLSVVLFGAVLGLYIKKKDRQMAASRPAIEATACSSKDGDDDAIDDDFPVSRASNYVRDDSSDDHELARRAALDA</sequence>
<dbReference type="Proteomes" id="UP000030762">
    <property type="component" value="Unassembled WGS sequence"/>
</dbReference>